<comment type="similarity">
    <text evidence="1 10">Belongs to the beta-class carbonic anhydrase family.</text>
</comment>
<evidence type="ECO:0000256" key="1">
    <source>
        <dbReference type="ARBA" id="ARBA00006217"/>
    </source>
</evidence>
<keyword evidence="6 10" id="KW-0456">Lyase</keyword>
<feature type="binding site" evidence="9">
    <location>
        <position position="108"/>
    </location>
    <ligand>
        <name>Zn(2+)</name>
        <dbReference type="ChEBI" id="CHEBI:29105"/>
    </ligand>
</feature>
<dbReference type="SMART" id="SM00947">
    <property type="entry name" value="Pro_CA"/>
    <property type="match status" value="1"/>
</dbReference>
<evidence type="ECO:0000256" key="2">
    <source>
        <dbReference type="ARBA" id="ARBA00012925"/>
    </source>
</evidence>
<dbReference type="FunFam" id="3.40.1050.10:FF:000001">
    <property type="entry name" value="Carbonic anhydrase"/>
    <property type="match status" value="1"/>
</dbReference>
<proteinExistence type="evidence at transcript level"/>
<evidence type="ECO:0000256" key="6">
    <source>
        <dbReference type="ARBA" id="ARBA00023239"/>
    </source>
</evidence>
<dbReference type="CDD" id="cd00883">
    <property type="entry name" value="beta_CA_cladeA"/>
    <property type="match status" value="1"/>
</dbReference>
<evidence type="ECO:0000256" key="9">
    <source>
        <dbReference type="PIRSR" id="PIRSR601765-1"/>
    </source>
</evidence>
<dbReference type="PANTHER" id="PTHR11002">
    <property type="entry name" value="CARBONIC ANHYDRASE"/>
    <property type="match status" value="1"/>
</dbReference>
<keyword evidence="4 9" id="KW-0479">Metal-binding</keyword>
<feature type="binding site" evidence="9">
    <location>
        <position position="105"/>
    </location>
    <ligand>
        <name>Zn(2+)</name>
        <dbReference type="ChEBI" id="CHEBI:29105"/>
    </ligand>
</feature>
<name>A0A0D5CPL9_9CHLO</name>
<evidence type="ECO:0000313" key="11">
    <source>
        <dbReference type="EMBL" id="AJW81215.1"/>
    </source>
</evidence>
<feature type="binding site" evidence="9">
    <location>
        <position position="49"/>
    </location>
    <ligand>
        <name>Zn(2+)</name>
        <dbReference type="ChEBI" id="CHEBI:29105"/>
    </ligand>
</feature>
<dbReference type="Pfam" id="PF00484">
    <property type="entry name" value="Pro_CA"/>
    <property type="match status" value="1"/>
</dbReference>
<dbReference type="EMBL" id="KP036916">
    <property type="protein sequence ID" value="AJW81215.1"/>
    <property type="molecule type" value="mRNA"/>
</dbReference>
<evidence type="ECO:0000256" key="7">
    <source>
        <dbReference type="ARBA" id="ARBA00031969"/>
    </source>
</evidence>
<evidence type="ECO:0000256" key="5">
    <source>
        <dbReference type="ARBA" id="ARBA00022833"/>
    </source>
</evidence>
<comment type="cofactor">
    <cofactor evidence="9">
        <name>Zn(2+)</name>
        <dbReference type="ChEBI" id="CHEBI:29105"/>
    </cofactor>
    <text evidence="9">Binds 1 zinc ion per subunit.</text>
</comment>
<dbReference type="AlphaFoldDB" id="A0A0D5CPL9"/>
<protein>
    <recommendedName>
        <fullName evidence="3 10">Carbonic anhydrase</fullName>
        <ecNumber evidence="2 10">4.2.1.1</ecNumber>
    </recommendedName>
    <alternativeName>
        <fullName evidence="7 10">Carbonate dehydratase</fullName>
    </alternativeName>
</protein>
<reference evidence="11" key="1">
    <citation type="submission" date="2014-10" db="EMBL/GenBank/DDBJ databases">
        <title>Molecular cloning and characterization of carbonic anhydrase (CA) genes from a green microalga, Myrmecia incisa Reisigl H4301.</title>
        <authorList>
            <person name="Mei S."/>
            <person name="Bi Y."/>
            <person name="Zhou Z."/>
        </authorList>
    </citation>
    <scope>NUCLEOTIDE SEQUENCE</scope>
    <source>
        <strain evidence="11">H4301</strain>
    </source>
</reference>
<dbReference type="InterPro" id="IPR001765">
    <property type="entry name" value="Carbonic_anhydrase"/>
</dbReference>
<sequence>MAPITKDQADISNLLQNNRKWATDVLKTDPNFFDGLKDTQTPEYLWIGCSDSRVPANQVLGLHPGDVFVQRNVGNLATHKDMNVMACLEYSVNHLKVKHVIVCGHYGCGAVKASLTFPCHDTSLVNLWIADIRDTRNAQEAALRELPEKEQWNKLCELNVVRQVFNVCTSPVVQAAWERGQGLAIHGLIYELHTGHLQEVVPPITGISELDAAVDASKPSMKPVNSQLSNDLKKHTNFQEYMNRA</sequence>
<dbReference type="InterPro" id="IPR015892">
    <property type="entry name" value="Carbonic_anhydrase_CS"/>
</dbReference>
<evidence type="ECO:0000256" key="4">
    <source>
        <dbReference type="ARBA" id="ARBA00022723"/>
    </source>
</evidence>
<comment type="catalytic activity">
    <reaction evidence="8 10">
        <text>hydrogencarbonate + H(+) = CO2 + H2O</text>
        <dbReference type="Rhea" id="RHEA:10748"/>
        <dbReference type="ChEBI" id="CHEBI:15377"/>
        <dbReference type="ChEBI" id="CHEBI:15378"/>
        <dbReference type="ChEBI" id="CHEBI:16526"/>
        <dbReference type="ChEBI" id="CHEBI:17544"/>
        <dbReference type="EC" id="4.2.1.1"/>
    </reaction>
</comment>
<dbReference type="EC" id="4.2.1.1" evidence="2 10"/>
<evidence type="ECO:0000256" key="8">
    <source>
        <dbReference type="ARBA" id="ARBA00048348"/>
    </source>
</evidence>
<feature type="binding site" evidence="9">
    <location>
        <position position="51"/>
    </location>
    <ligand>
        <name>Zn(2+)</name>
        <dbReference type="ChEBI" id="CHEBI:29105"/>
    </ligand>
</feature>
<dbReference type="Gene3D" id="3.40.1050.10">
    <property type="entry name" value="Carbonic anhydrase"/>
    <property type="match status" value="1"/>
</dbReference>
<dbReference type="InterPro" id="IPR036874">
    <property type="entry name" value="Carbonic_anhydrase_sf"/>
</dbReference>
<evidence type="ECO:0000256" key="3">
    <source>
        <dbReference type="ARBA" id="ARBA00014628"/>
    </source>
</evidence>
<dbReference type="PANTHER" id="PTHR11002:SF76">
    <property type="entry name" value="CARBONIC ANHYDRASE"/>
    <property type="match status" value="1"/>
</dbReference>
<dbReference type="GO" id="GO:0008270">
    <property type="term" value="F:zinc ion binding"/>
    <property type="evidence" value="ECO:0007669"/>
    <property type="project" value="UniProtKB-UniRule"/>
</dbReference>
<dbReference type="GO" id="GO:0015976">
    <property type="term" value="P:carbon utilization"/>
    <property type="evidence" value="ECO:0007669"/>
    <property type="project" value="InterPro"/>
</dbReference>
<organism evidence="11">
    <name type="scientific">Lobosphaera incisa</name>
    <dbReference type="NCBI Taxonomy" id="312850"/>
    <lineage>
        <taxon>Eukaryota</taxon>
        <taxon>Viridiplantae</taxon>
        <taxon>Chlorophyta</taxon>
        <taxon>core chlorophytes</taxon>
        <taxon>Trebouxiophyceae</taxon>
        <taxon>Trebouxiales</taxon>
        <taxon>Trebouxiaceae</taxon>
        <taxon>Lobosphaera</taxon>
    </lineage>
</organism>
<dbReference type="PROSITE" id="PS00704">
    <property type="entry name" value="PROK_CO2_ANHYDRASE_1"/>
    <property type="match status" value="1"/>
</dbReference>
<dbReference type="GO" id="GO:0004089">
    <property type="term" value="F:carbonate dehydratase activity"/>
    <property type="evidence" value="ECO:0007669"/>
    <property type="project" value="UniProtKB-UniRule"/>
</dbReference>
<keyword evidence="5 9" id="KW-0862">Zinc</keyword>
<accession>A0A0D5CPL9</accession>
<dbReference type="SUPFAM" id="SSF53056">
    <property type="entry name" value="beta-carbonic anhydrase, cab"/>
    <property type="match status" value="1"/>
</dbReference>
<evidence type="ECO:0000256" key="10">
    <source>
        <dbReference type="RuleBase" id="RU003956"/>
    </source>
</evidence>
<comment type="function">
    <text evidence="10">Reversible hydration of carbon dioxide.</text>
</comment>